<feature type="compositionally biased region" description="Basic residues" evidence="1">
    <location>
        <begin position="1"/>
        <end position="15"/>
    </location>
</feature>
<keyword evidence="3" id="KW-1185">Reference proteome</keyword>
<reference evidence="2" key="1">
    <citation type="submission" date="2018-11" db="EMBL/GenBank/DDBJ databases">
        <authorList>
            <consortium name="Pathogen Informatics"/>
        </authorList>
    </citation>
    <scope>NUCLEOTIDE SEQUENCE</scope>
</reference>
<gene>
    <name evidence="2" type="ORF">PXEA_LOCUS6601</name>
</gene>
<organism evidence="2 3">
    <name type="scientific">Protopolystoma xenopodis</name>
    <dbReference type="NCBI Taxonomy" id="117903"/>
    <lineage>
        <taxon>Eukaryota</taxon>
        <taxon>Metazoa</taxon>
        <taxon>Spiralia</taxon>
        <taxon>Lophotrochozoa</taxon>
        <taxon>Platyhelminthes</taxon>
        <taxon>Monogenea</taxon>
        <taxon>Polyopisthocotylea</taxon>
        <taxon>Polystomatidea</taxon>
        <taxon>Polystomatidae</taxon>
        <taxon>Protopolystoma</taxon>
    </lineage>
</organism>
<feature type="compositionally biased region" description="Basic and acidic residues" evidence="1">
    <location>
        <begin position="157"/>
        <end position="185"/>
    </location>
</feature>
<feature type="compositionally biased region" description="Basic and acidic residues" evidence="1">
    <location>
        <begin position="127"/>
        <end position="139"/>
    </location>
</feature>
<evidence type="ECO:0000313" key="3">
    <source>
        <dbReference type="Proteomes" id="UP000784294"/>
    </source>
</evidence>
<evidence type="ECO:0000256" key="1">
    <source>
        <dbReference type="SAM" id="MobiDB-lite"/>
    </source>
</evidence>
<accession>A0A448WJL8</accession>
<protein>
    <submittedName>
        <fullName evidence="2">Uncharacterized protein</fullName>
    </submittedName>
</protein>
<dbReference type="Proteomes" id="UP000784294">
    <property type="component" value="Unassembled WGS sequence"/>
</dbReference>
<comment type="caution">
    <text evidence="2">The sequence shown here is derived from an EMBL/GenBank/DDBJ whole genome shotgun (WGS) entry which is preliminary data.</text>
</comment>
<proteinExistence type="predicted"/>
<evidence type="ECO:0000313" key="2">
    <source>
        <dbReference type="EMBL" id="VEL13161.1"/>
    </source>
</evidence>
<dbReference type="AlphaFoldDB" id="A0A448WJL8"/>
<feature type="region of interest" description="Disordered" evidence="1">
    <location>
        <begin position="1"/>
        <end position="20"/>
    </location>
</feature>
<sequence length="284" mass="31491">HDYHGSGRRTRRPPRGRPDNELVQFATATTAKRDCTSSVHLVVEFFIFISKTPTSTTTSELKVRTRALGVPTQYKQLIEASSSIRLLRGPRTRAPFAIDARGFRPQLPAPPQPRTVVFLPARRGLDSARSLSDRDDRSQSGRPGVDQARAETACMWPDERPAGSDEPRREGRTGERSNKMRLESERHDCTDKLTSALPASPSLSLFFLLASASLPPFSLSRSLSFSLHLVPAFCVLGQFHFVPPTVMTKIAFCPSSVYLLLFTQSLATRWTIAKIGFSATFSVD</sequence>
<feature type="region of interest" description="Disordered" evidence="1">
    <location>
        <begin position="127"/>
        <end position="185"/>
    </location>
</feature>
<name>A0A448WJL8_9PLAT</name>
<feature type="non-terminal residue" evidence="2">
    <location>
        <position position="1"/>
    </location>
</feature>
<dbReference type="EMBL" id="CAAALY010016916">
    <property type="protein sequence ID" value="VEL13161.1"/>
    <property type="molecule type" value="Genomic_DNA"/>
</dbReference>